<evidence type="ECO:0000256" key="6">
    <source>
        <dbReference type="ARBA" id="ARBA00023274"/>
    </source>
</evidence>
<evidence type="ECO:0000256" key="9">
    <source>
        <dbReference type="RuleBase" id="RU003979"/>
    </source>
</evidence>
<comment type="caution">
    <text evidence="12">The sequence shown here is derived from an EMBL/GenBank/DDBJ whole genome shotgun (WGS) entry which is preliminary data.</text>
</comment>
<proteinExistence type="inferred from homology"/>
<gene>
    <name evidence="7 12" type="primary">rplK</name>
    <name evidence="12" type="ORF">IAC77_03010</name>
</gene>
<dbReference type="FunFam" id="1.10.10.250:FF:000001">
    <property type="entry name" value="50S ribosomal protein L11"/>
    <property type="match status" value="1"/>
</dbReference>
<reference evidence="12" key="1">
    <citation type="submission" date="2020-10" db="EMBL/GenBank/DDBJ databases">
        <authorList>
            <person name="Gilroy R."/>
        </authorList>
    </citation>
    <scope>NUCLEOTIDE SEQUENCE</scope>
    <source>
        <strain evidence="12">B1-16210</strain>
    </source>
</reference>
<reference evidence="12" key="2">
    <citation type="journal article" date="2021" name="PeerJ">
        <title>Extensive microbial diversity within the chicken gut microbiome revealed by metagenomics and culture.</title>
        <authorList>
            <person name="Gilroy R."/>
            <person name="Ravi A."/>
            <person name="Getino M."/>
            <person name="Pursley I."/>
            <person name="Horton D.L."/>
            <person name="Alikhan N.F."/>
            <person name="Baker D."/>
            <person name="Gharbi K."/>
            <person name="Hall N."/>
            <person name="Watson M."/>
            <person name="Adriaenssens E.M."/>
            <person name="Foster-Nyarko E."/>
            <person name="Jarju S."/>
            <person name="Secka A."/>
            <person name="Antonio M."/>
            <person name="Oren A."/>
            <person name="Chaudhuri R.R."/>
            <person name="La Ragione R."/>
            <person name="Hildebrand F."/>
            <person name="Pallen M.J."/>
        </authorList>
    </citation>
    <scope>NUCLEOTIDE SEQUENCE</scope>
    <source>
        <strain evidence="12">B1-16210</strain>
    </source>
</reference>
<keyword evidence="4 7" id="KW-0694">RNA-binding</keyword>
<name>A0A940DDY4_9PROT</name>
<dbReference type="Pfam" id="PF00298">
    <property type="entry name" value="Ribosomal_L11"/>
    <property type="match status" value="1"/>
</dbReference>
<dbReference type="PANTHER" id="PTHR11661:SF1">
    <property type="entry name" value="LARGE RIBOSOMAL SUBUNIT PROTEIN UL11M"/>
    <property type="match status" value="1"/>
</dbReference>
<dbReference type="GO" id="GO:0003735">
    <property type="term" value="F:structural constituent of ribosome"/>
    <property type="evidence" value="ECO:0007669"/>
    <property type="project" value="InterPro"/>
</dbReference>
<dbReference type="PANTHER" id="PTHR11661">
    <property type="entry name" value="60S RIBOSOMAL PROTEIN L12"/>
    <property type="match status" value="1"/>
</dbReference>
<evidence type="ECO:0000313" key="13">
    <source>
        <dbReference type="Proteomes" id="UP000721442"/>
    </source>
</evidence>
<dbReference type="NCBIfam" id="TIGR01632">
    <property type="entry name" value="L11_bact"/>
    <property type="match status" value="1"/>
</dbReference>
<evidence type="ECO:0000313" key="12">
    <source>
        <dbReference type="EMBL" id="MBO8407406.1"/>
    </source>
</evidence>
<dbReference type="GO" id="GO:0006412">
    <property type="term" value="P:translation"/>
    <property type="evidence" value="ECO:0007669"/>
    <property type="project" value="UniProtKB-UniRule"/>
</dbReference>
<comment type="function">
    <text evidence="7 9">Forms part of the ribosomal stalk which helps the ribosome interact with GTP-bound translation factors.</text>
</comment>
<comment type="subunit">
    <text evidence="7">Part of the ribosomal stalk of the 50S ribosomal subunit. Interacts with L10 and the large rRNA to form the base of the stalk. L10 forms an elongated spine to which L12 dimers bind in a sequential fashion forming a multimeric L10(L12)X complex.</text>
</comment>
<dbReference type="HAMAP" id="MF_00736">
    <property type="entry name" value="Ribosomal_uL11"/>
    <property type="match status" value="1"/>
</dbReference>
<dbReference type="Gene3D" id="1.10.10.250">
    <property type="entry name" value="Ribosomal protein L11, C-terminal domain"/>
    <property type="match status" value="1"/>
</dbReference>
<evidence type="ECO:0000256" key="8">
    <source>
        <dbReference type="RuleBase" id="RU003978"/>
    </source>
</evidence>
<dbReference type="SMART" id="SM00649">
    <property type="entry name" value="RL11"/>
    <property type="match status" value="1"/>
</dbReference>
<dbReference type="InterPro" id="IPR000911">
    <property type="entry name" value="Ribosomal_uL11"/>
</dbReference>
<keyword evidence="3 7" id="KW-0699">rRNA-binding</keyword>
<dbReference type="SUPFAM" id="SSF54747">
    <property type="entry name" value="Ribosomal L11/L12e N-terminal domain"/>
    <property type="match status" value="1"/>
</dbReference>
<comment type="PTM">
    <text evidence="7 9">One or more lysine residues are methylated.</text>
</comment>
<evidence type="ECO:0000256" key="5">
    <source>
        <dbReference type="ARBA" id="ARBA00022980"/>
    </source>
</evidence>
<keyword evidence="6 7" id="KW-0687">Ribonucleoprotein</keyword>
<feature type="domain" description="Large ribosomal subunit protein uL11 C-terminal" evidence="10">
    <location>
        <begin position="74"/>
        <end position="142"/>
    </location>
</feature>
<dbReference type="InterPro" id="IPR006519">
    <property type="entry name" value="Ribosomal_uL11_bac-typ"/>
</dbReference>
<dbReference type="InterPro" id="IPR020783">
    <property type="entry name" value="Ribosomal_uL11_C"/>
</dbReference>
<evidence type="ECO:0000256" key="1">
    <source>
        <dbReference type="ARBA" id="ARBA00010537"/>
    </source>
</evidence>
<dbReference type="Proteomes" id="UP000721442">
    <property type="component" value="Unassembled WGS sequence"/>
</dbReference>
<evidence type="ECO:0000256" key="3">
    <source>
        <dbReference type="ARBA" id="ARBA00022730"/>
    </source>
</evidence>
<feature type="domain" description="Large ribosomal subunit protein uL11 N-terminal" evidence="11">
    <location>
        <begin position="11"/>
        <end position="69"/>
    </location>
</feature>
<dbReference type="EMBL" id="JADINE010000036">
    <property type="protein sequence ID" value="MBO8407406.1"/>
    <property type="molecule type" value="Genomic_DNA"/>
</dbReference>
<keyword evidence="5 7" id="KW-0689">Ribosomal protein</keyword>
<sequence>MAAKKEVKGVVKLVVPAKQANPAPPIGPALGAAGVNIAEFCKQFNDKTADKEPGMPIPCIITVYTDRSFEFIMKLPPVSYYIKKALKLKIGSHKPGRDFVGTITKDQIREIAENKMPDLNCSTIESAMNIVAGQCRSMGVKVEE</sequence>
<dbReference type="SUPFAM" id="SSF46906">
    <property type="entry name" value="Ribosomal protein L11, C-terminal domain"/>
    <property type="match status" value="1"/>
</dbReference>
<dbReference type="InterPro" id="IPR036769">
    <property type="entry name" value="Ribosomal_uL11_C_sf"/>
</dbReference>
<dbReference type="Gene3D" id="3.30.1550.10">
    <property type="entry name" value="Ribosomal protein L11/L12, N-terminal domain"/>
    <property type="match status" value="1"/>
</dbReference>
<comment type="similarity">
    <text evidence="1 7 8">Belongs to the universal ribosomal protein uL11 family.</text>
</comment>
<dbReference type="InterPro" id="IPR036796">
    <property type="entry name" value="Ribosomal_uL11_N_sf"/>
</dbReference>
<protein>
    <recommendedName>
        <fullName evidence="7">Large ribosomal subunit protein uL11</fullName>
    </recommendedName>
</protein>
<accession>A0A940DDY4</accession>
<evidence type="ECO:0000256" key="2">
    <source>
        <dbReference type="ARBA" id="ARBA00022481"/>
    </source>
</evidence>
<dbReference type="Pfam" id="PF03946">
    <property type="entry name" value="Ribosomal_L11_N"/>
    <property type="match status" value="1"/>
</dbReference>
<evidence type="ECO:0000259" key="11">
    <source>
        <dbReference type="Pfam" id="PF03946"/>
    </source>
</evidence>
<dbReference type="CDD" id="cd00349">
    <property type="entry name" value="Ribosomal_L11"/>
    <property type="match status" value="1"/>
</dbReference>
<keyword evidence="2 7" id="KW-0488">Methylation</keyword>
<evidence type="ECO:0000256" key="4">
    <source>
        <dbReference type="ARBA" id="ARBA00022884"/>
    </source>
</evidence>
<dbReference type="AlphaFoldDB" id="A0A940DDY4"/>
<organism evidence="12 13">
    <name type="scientific">Candidatus Enterousia excrementavium</name>
    <dbReference type="NCBI Taxonomy" id="2840789"/>
    <lineage>
        <taxon>Bacteria</taxon>
        <taxon>Pseudomonadati</taxon>
        <taxon>Pseudomonadota</taxon>
        <taxon>Alphaproteobacteria</taxon>
        <taxon>Candidatus Enterousia</taxon>
    </lineage>
</organism>
<evidence type="ECO:0000259" key="10">
    <source>
        <dbReference type="Pfam" id="PF00298"/>
    </source>
</evidence>
<dbReference type="GO" id="GO:0022625">
    <property type="term" value="C:cytosolic large ribosomal subunit"/>
    <property type="evidence" value="ECO:0007669"/>
    <property type="project" value="TreeGrafter"/>
</dbReference>
<evidence type="ECO:0000256" key="7">
    <source>
        <dbReference type="HAMAP-Rule" id="MF_00736"/>
    </source>
</evidence>
<dbReference type="InterPro" id="IPR020784">
    <property type="entry name" value="Ribosomal_uL11_N"/>
</dbReference>
<dbReference type="FunFam" id="3.30.1550.10:FF:000005">
    <property type="entry name" value="50S ribosomal protein L11"/>
    <property type="match status" value="1"/>
</dbReference>
<dbReference type="GO" id="GO:0070180">
    <property type="term" value="F:large ribosomal subunit rRNA binding"/>
    <property type="evidence" value="ECO:0007669"/>
    <property type="project" value="UniProtKB-UniRule"/>
</dbReference>